<dbReference type="EMBL" id="AGRW01000053">
    <property type="protein sequence ID" value="EIC00967.1"/>
    <property type="molecule type" value="Genomic_DNA"/>
</dbReference>
<dbReference type="OrthoDB" id="9797344at2"/>
<dbReference type="Proteomes" id="UP000003571">
    <property type="component" value="Unassembled WGS sequence"/>
</dbReference>
<proteinExistence type="predicted"/>
<dbReference type="AlphaFoldDB" id="H7ENN9"/>
<dbReference type="Pfam" id="PF01966">
    <property type="entry name" value="HD"/>
    <property type="match status" value="1"/>
</dbReference>
<keyword evidence="2" id="KW-0378">Hydrolase</keyword>
<gene>
    <name evidence="2" type="ORF">TresaDRAFT_0792</name>
</gene>
<dbReference type="InterPro" id="IPR003607">
    <property type="entry name" value="HD/PDEase_dom"/>
</dbReference>
<evidence type="ECO:0000313" key="3">
    <source>
        <dbReference type="Proteomes" id="UP000003571"/>
    </source>
</evidence>
<dbReference type="eggNOG" id="COG1418">
    <property type="taxonomic scope" value="Bacteria"/>
</dbReference>
<dbReference type="STRING" id="907348.TresaDRAFT_0792"/>
<dbReference type="InterPro" id="IPR006674">
    <property type="entry name" value="HD_domain"/>
</dbReference>
<keyword evidence="3" id="KW-1185">Reference proteome</keyword>
<feature type="domain" description="HD" evidence="1">
    <location>
        <begin position="21"/>
        <end position="114"/>
    </location>
</feature>
<name>H7ENN9_9SPIR</name>
<dbReference type="Gene3D" id="1.10.3210.10">
    <property type="entry name" value="Hypothetical protein af1432"/>
    <property type="match status" value="1"/>
</dbReference>
<sequence length="164" mass="18458">MDLIEQVKSKMIEYNGKDIKRISHALKVHSFARYIAECEGIEPSLMQTIEIAALLHDIGIHAAEEKHGSSDGKYQEIEGPAVAHELMSHLEISDAEKARVEYLISRHHTYDNIENEALDYLILVEADFAVNIDEDSVSDDAVRNALGHVIRTETATNLIKQLYC</sequence>
<dbReference type="PATRIC" id="fig|907348.3.peg.2568"/>
<reference evidence="2 3" key="1">
    <citation type="submission" date="2011-09" db="EMBL/GenBank/DDBJ databases">
        <title>The draft genome of Treponema saccharophilum DSM 2985.</title>
        <authorList>
            <consortium name="US DOE Joint Genome Institute (JGI-PGF)"/>
            <person name="Lucas S."/>
            <person name="Copeland A."/>
            <person name="Lapidus A."/>
            <person name="Glavina del Rio T."/>
            <person name="Dalin E."/>
            <person name="Tice H."/>
            <person name="Bruce D."/>
            <person name="Goodwin L."/>
            <person name="Pitluck S."/>
            <person name="Peters L."/>
            <person name="Kyrpides N."/>
            <person name="Mavromatis K."/>
            <person name="Ivanova N."/>
            <person name="Markowitz V."/>
            <person name="Cheng J.-F."/>
            <person name="Hugenholtz P."/>
            <person name="Woyke T."/>
            <person name="Wu D."/>
            <person name="Gronow S."/>
            <person name="Wellnitz S."/>
            <person name="Brambilla E."/>
            <person name="Klenk H.-P."/>
            <person name="Eisen J.A."/>
        </authorList>
    </citation>
    <scope>NUCLEOTIDE SEQUENCE [LARGE SCALE GENOMIC DNA]</scope>
    <source>
        <strain evidence="2 3">DSM 2985</strain>
    </source>
</reference>
<dbReference type="GO" id="GO:0016787">
    <property type="term" value="F:hydrolase activity"/>
    <property type="evidence" value="ECO:0007669"/>
    <property type="project" value="UniProtKB-KW"/>
</dbReference>
<evidence type="ECO:0000313" key="2">
    <source>
        <dbReference type="EMBL" id="EIC00967.1"/>
    </source>
</evidence>
<comment type="caution">
    <text evidence="2">The sequence shown here is derived from an EMBL/GenBank/DDBJ whole genome shotgun (WGS) entry which is preliminary data.</text>
</comment>
<protein>
    <submittedName>
        <fullName evidence="2">HD superfamily hydrolase</fullName>
    </submittedName>
</protein>
<dbReference type="CDD" id="cd00077">
    <property type="entry name" value="HDc"/>
    <property type="match status" value="1"/>
</dbReference>
<accession>H7ENN9</accession>
<evidence type="ECO:0000259" key="1">
    <source>
        <dbReference type="Pfam" id="PF01966"/>
    </source>
</evidence>
<organism evidence="2 3">
    <name type="scientific">Treponema saccharophilum DSM 2985</name>
    <dbReference type="NCBI Taxonomy" id="907348"/>
    <lineage>
        <taxon>Bacteria</taxon>
        <taxon>Pseudomonadati</taxon>
        <taxon>Spirochaetota</taxon>
        <taxon>Spirochaetia</taxon>
        <taxon>Spirochaetales</taxon>
        <taxon>Treponemataceae</taxon>
        <taxon>Treponema</taxon>
    </lineage>
</organism>
<dbReference type="SUPFAM" id="SSF109604">
    <property type="entry name" value="HD-domain/PDEase-like"/>
    <property type="match status" value="1"/>
</dbReference>
<dbReference type="RefSeq" id="WP_002706160.1">
    <property type="nucleotide sequence ID" value="NZ_AGRW01000053.1"/>
</dbReference>